<evidence type="ECO:0000256" key="2">
    <source>
        <dbReference type="SAM" id="SignalP"/>
    </source>
</evidence>
<dbReference type="SUPFAM" id="SSF49870">
    <property type="entry name" value="Osmotin, thaumatin-like protein"/>
    <property type="match status" value="1"/>
</dbReference>
<accession>A0A225BC70</accession>
<keyword evidence="2" id="KW-0732">Signal</keyword>
<feature type="signal peptide" evidence="2">
    <location>
        <begin position="1"/>
        <end position="19"/>
    </location>
</feature>
<organism evidence="3 4">
    <name type="scientific">Talaromyces atroroseus</name>
    <dbReference type="NCBI Taxonomy" id="1441469"/>
    <lineage>
        <taxon>Eukaryota</taxon>
        <taxon>Fungi</taxon>
        <taxon>Dikarya</taxon>
        <taxon>Ascomycota</taxon>
        <taxon>Pezizomycotina</taxon>
        <taxon>Eurotiomycetes</taxon>
        <taxon>Eurotiomycetidae</taxon>
        <taxon>Eurotiales</taxon>
        <taxon>Trichocomaceae</taxon>
        <taxon>Talaromyces</taxon>
        <taxon>Talaromyces sect. Trachyspermi</taxon>
    </lineage>
</organism>
<evidence type="ECO:0008006" key="5">
    <source>
        <dbReference type="Google" id="ProtNLM"/>
    </source>
</evidence>
<keyword evidence="4" id="KW-1185">Reference proteome</keyword>
<proteinExistence type="predicted"/>
<dbReference type="OrthoDB" id="430315at2759"/>
<dbReference type="Proteomes" id="UP000214365">
    <property type="component" value="Unassembled WGS sequence"/>
</dbReference>
<protein>
    <recommendedName>
        <fullName evidence="5">Osmotin, thaumatin-like protein</fullName>
    </recommendedName>
</protein>
<reference evidence="3 4" key="1">
    <citation type="submission" date="2015-06" db="EMBL/GenBank/DDBJ databases">
        <title>Talaromyces atroroseus IBT 11181 draft genome.</title>
        <authorList>
            <person name="Rasmussen K.B."/>
            <person name="Rasmussen S."/>
            <person name="Petersen B."/>
            <person name="Sicheritz-Ponten T."/>
            <person name="Mortensen U.H."/>
            <person name="Thrane U."/>
        </authorList>
    </citation>
    <scope>NUCLEOTIDE SEQUENCE [LARGE SCALE GENOMIC DNA]</scope>
    <source>
        <strain evidence="3 4">IBT 11181</strain>
    </source>
</reference>
<sequence length="244" mass="24879">MKNALSVATVLALAATTFAVPTATSTLAYGTAIGGAGSSPTAEAILKADYATPPEYMTMIIVNSHGDDITTSMNSNPSSPAPVSGPSGTGTMTNGQTASVILPTNWLGNWAINDGHYEITGDDTLIEANFSEIEDVAVVSLDISYVDGFSVAITCACDGTVVTGCNKNLFELNTCPDNDGENACINPLRSDLSATAATTFFAPCQGAAYTFPSDSSAVSTGECQSGIVTCCVGMDCPANPKQPS</sequence>
<evidence type="ECO:0000313" key="3">
    <source>
        <dbReference type="EMBL" id="OKL63647.1"/>
    </source>
</evidence>
<name>A0A225BC70_TALAT</name>
<comment type="caution">
    <text evidence="3">The sequence shown here is derived from an EMBL/GenBank/DDBJ whole genome shotgun (WGS) entry which is preliminary data.</text>
</comment>
<dbReference type="AlphaFoldDB" id="A0A225BC70"/>
<gene>
    <name evidence="3" type="ORF">UA08_00506</name>
</gene>
<evidence type="ECO:0000313" key="4">
    <source>
        <dbReference type="Proteomes" id="UP000214365"/>
    </source>
</evidence>
<feature type="compositionally biased region" description="Low complexity" evidence="1">
    <location>
        <begin position="70"/>
        <end position="91"/>
    </location>
</feature>
<feature type="chain" id="PRO_5011642708" description="Osmotin, thaumatin-like protein" evidence="2">
    <location>
        <begin position="20"/>
        <end position="244"/>
    </location>
</feature>
<dbReference type="EMBL" id="LFMY01000001">
    <property type="protein sequence ID" value="OKL63647.1"/>
    <property type="molecule type" value="Genomic_DNA"/>
</dbReference>
<feature type="region of interest" description="Disordered" evidence="1">
    <location>
        <begin position="70"/>
        <end position="92"/>
    </location>
</feature>
<dbReference type="RefSeq" id="XP_020123768.1">
    <property type="nucleotide sequence ID" value="XM_020260320.1"/>
</dbReference>
<dbReference type="GeneID" id="31000261"/>
<evidence type="ECO:0000256" key="1">
    <source>
        <dbReference type="SAM" id="MobiDB-lite"/>
    </source>
</evidence>
<dbReference type="InterPro" id="IPR037176">
    <property type="entry name" value="Osmotin/thaumatin-like_sf"/>
</dbReference>